<reference evidence="1" key="1">
    <citation type="submission" date="2020-04" db="EMBL/GenBank/DDBJ databases">
        <authorList>
            <person name="Chiriac C."/>
            <person name="Salcher M."/>
            <person name="Ghai R."/>
            <person name="Kavagutti S V."/>
        </authorList>
    </citation>
    <scope>NUCLEOTIDE SEQUENCE</scope>
</reference>
<protein>
    <submittedName>
        <fullName evidence="1">Uncharacterized protein</fullName>
    </submittedName>
</protein>
<gene>
    <name evidence="1" type="ORF">UFOVP707_19</name>
</gene>
<name>A0A6J5NIQ9_9CAUD</name>
<evidence type="ECO:0000313" key="1">
    <source>
        <dbReference type="EMBL" id="CAB4158687.1"/>
    </source>
</evidence>
<organism evidence="1">
    <name type="scientific">uncultured Caudovirales phage</name>
    <dbReference type="NCBI Taxonomy" id="2100421"/>
    <lineage>
        <taxon>Viruses</taxon>
        <taxon>Duplodnaviria</taxon>
        <taxon>Heunggongvirae</taxon>
        <taxon>Uroviricota</taxon>
        <taxon>Caudoviricetes</taxon>
        <taxon>Peduoviridae</taxon>
        <taxon>Maltschvirus</taxon>
        <taxon>Maltschvirus maltsch</taxon>
    </lineage>
</organism>
<dbReference type="EMBL" id="LR796684">
    <property type="protein sequence ID" value="CAB4158687.1"/>
    <property type="molecule type" value="Genomic_DNA"/>
</dbReference>
<accession>A0A6J5NIQ9</accession>
<sequence length="75" mass="8687">MPHFDRFDICAAYQRLEADYHVGGWLRERPSNQRRRESIGVQLHRMGYRPSPLGDMTENAQAIYDAAVQRLGLPT</sequence>
<proteinExistence type="predicted"/>